<keyword evidence="3 7" id="KW-0479">Metal-binding</keyword>
<dbReference type="InterPro" id="IPR000170">
    <property type="entry name" value="High_potential_FeS_prot"/>
</dbReference>
<comment type="similarity">
    <text evidence="7">Belongs to the high-potential iron-sulfur protein (HiPIP) family.</text>
</comment>
<evidence type="ECO:0000256" key="6">
    <source>
        <dbReference type="ARBA" id="ARBA00023014"/>
    </source>
</evidence>
<comment type="function">
    <text evidence="7">Specific class of high-redox-potential 4Fe-4S ferredoxins. Functions in anaerobic electron transport in most purple and in some other photosynthetic bacteria and in at least one genus (Paracoccus) of halophilic, denitrifying bacteria.</text>
</comment>
<protein>
    <recommendedName>
        <fullName evidence="7">High-potential iron-sulfur protein</fullName>
        <shortName evidence="7">HiPIP</shortName>
    </recommendedName>
</protein>
<evidence type="ECO:0000256" key="2">
    <source>
        <dbReference type="ARBA" id="ARBA00022485"/>
    </source>
</evidence>
<evidence type="ECO:0000256" key="4">
    <source>
        <dbReference type="ARBA" id="ARBA00022982"/>
    </source>
</evidence>
<dbReference type="Pfam" id="PF01355">
    <property type="entry name" value="HIPIP"/>
    <property type="match status" value="1"/>
</dbReference>
<keyword evidence="1 7" id="KW-0813">Transport</keyword>
<sequence>MFLTSRGAAVCRRSFLRGVILAVCGGIAGAAIESRGAVAADRKLTQAQVIYRDKAQGESLCSNCKYFQAPASCAIIEGVIAPSGWCNKYAK</sequence>
<gene>
    <name evidence="9" type="ORF">CWS72_03785</name>
</gene>
<keyword evidence="5 7" id="KW-0408">Iron</keyword>
<dbReference type="SUPFAM" id="SSF57652">
    <property type="entry name" value="HIPIP (high potential iron protein)"/>
    <property type="match status" value="1"/>
</dbReference>
<feature type="domain" description="High potential iron-sulfur proteins family profile" evidence="8">
    <location>
        <begin position="32"/>
        <end position="91"/>
    </location>
</feature>
<organism evidence="9 10">
    <name type="scientific">Telmatospirillum siberiense</name>
    <dbReference type="NCBI Taxonomy" id="382514"/>
    <lineage>
        <taxon>Bacteria</taxon>
        <taxon>Pseudomonadati</taxon>
        <taxon>Pseudomonadota</taxon>
        <taxon>Alphaproteobacteria</taxon>
        <taxon>Rhodospirillales</taxon>
        <taxon>Rhodospirillaceae</taxon>
        <taxon>Telmatospirillum</taxon>
    </lineage>
</organism>
<evidence type="ECO:0000313" key="10">
    <source>
        <dbReference type="Proteomes" id="UP000233293"/>
    </source>
</evidence>
<keyword evidence="10" id="KW-1185">Reference proteome</keyword>
<evidence type="ECO:0000313" key="9">
    <source>
        <dbReference type="EMBL" id="PKU25705.1"/>
    </source>
</evidence>
<keyword evidence="2 7" id="KW-0004">4Fe-4S</keyword>
<evidence type="ECO:0000259" key="8">
    <source>
        <dbReference type="PROSITE" id="PS51373"/>
    </source>
</evidence>
<dbReference type="Gene3D" id="4.10.490.10">
    <property type="entry name" value="High potential iron-sulphur protein"/>
    <property type="match status" value="1"/>
</dbReference>
<evidence type="ECO:0000256" key="1">
    <source>
        <dbReference type="ARBA" id="ARBA00022448"/>
    </source>
</evidence>
<dbReference type="EMBL" id="PIUM01000003">
    <property type="protein sequence ID" value="PKU25705.1"/>
    <property type="molecule type" value="Genomic_DNA"/>
</dbReference>
<dbReference type="Proteomes" id="UP000233293">
    <property type="component" value="Unassembled WGS sequence"/>
</dbReference>
<comment type="caution">
    <text evidence="9">The sequence shown here is derived from an EMBL/GenBank/DDBJ whole genome shotgun (WGS) entry which is preliminary data.</text>
</comment>
<dbReference type="AlphaFoldDB" id="A0A2N3PZ92"/>
<comment type="subunit">
    <text evidence="7">Homodimer.</text>
</comment>
<evidence type="ECO:0000256" key="5">
    <source>
        <dbReference type="ARBA" id="ARBA00023004"/>
    </source>
</evidence>
<evidence type="ECO:0000256" key="7">
    <source>
        <dbReference type="RuleBase" id="RU000620"/>
    </source>
</evidence>
<evidence type="ECO:0000256" key="3">
    <source>
        <dbReference type="ARBA" id="ARBA00022723"/>
    </source>
</evidence>
<dbReference type="PROSITE" id="PS51373">
    <property type="entry name" value="HIPIP"/>
    <property type="match status" value="1"/>
</dbReference>
<dbReference type="GO" id="GO:0046872">
    <property type="term" value="F:metal ion binding"/>
    <property type="evidence" value="ECO:0007669"/>
    <property type="project" value="UniProtKB-KW"/>
</dbReference>
<accession>A0A2N3PZ92</accession>
<keyword evidence="6 7" id="KW-0411">Iron-sulfur</keyword>
<name>A0A2N3PZ92_9PROT</name>
<dbReference type="GO" id="GO:0009055">
    <property type="term" value="F:electron transfer activity"/>
    <property type="evidence" value="ECO:0007669"/>
    <property type="project" value="InterPro"/>
</dbReference>
<proteinExistence type="inferred from homology"/>
<dbReference type="GO" id="GO:0019646">
    <property type="term" value="P:aerobic electron transport chain"/>
    <property type="evidence" value="ECO:0007669"/>
    <property type="project" value="InterPro"/>
</dbReference>
<reference evidence="10" key="1">
    <citation type="submission" date="2017-12" db="EMBL/GenBank/DDBJ databases">
        <title>Draft genome sequence of Telmatospirillum siberiense 26-4b1T, an acidotolerant peatland alphaproteobacterium potentially involved in sulfur cycling.</title>
        <authorList>
            <person name="Hausmann B."/>
            <person name="Pjevac P."/>
            <person name="Schreck K."/>
            <person name="Herbold C.W."/>
            <person name="Daims H."/>
            <person name="Wagner M."/>
            <person name="Pester M."/>
            <person name="Loy A."/>
        </authorList>
    </citation>
    <scope>NUCLEOTIDE SEQUENCE [LARGE SCALE GENOMIC DNA]</scope>
    <source>
        <strain evidence="10">26-4b1</strain>
    </source>
</reference>
<keyword evidence="4 7" id="KW-0249">Electron transport</keyword>
<dbReference type="GO" id="GO:0051539">
    <property type="term" value="F:4 iron, 4 sulfur cluster binding"/>
    <property type="evidence" value="ECO:0007669"/>
    <property type="project" value="UniProtKB-KW"/>
</dbReference>
<dbReference type="InterPro" id="IPR036369">
    <property type="entry name" value="HIPIP_sf"/>
</dbReference>